<dbReference type="SUPFAM" id="SSF51230">
    <property type="entry name" value="Single hybrid motif"/>
    <property type="match status" value="1"/>
</dbReference>
<proteinExistence type="predicted"/>
<dbReference type="EMBL" id="JACRWC010000072">
    <property type="protein sequence ID" value="MBC5999503.1"/>
    <property type="molecule type" value="Genomic_DNA"/>
</dbReference>
<dbReference type="CDD" id="cd06849">
    <property type="entry name" value="lipoyl_domain"/>
    <property type="match status" value="1"/>
</dbReference>
<feature type="domain" description="Lipoyl-binding" evidence="1">
    <location>
        <begin position="2"/>
        <end position="77"/>
    </location>
</feature>
<dbReference type="InterPro" id="IPR045257">
    <property type="entry name" value="E2/Pdx1"/>
</dbReference>
<dbReference type="InterPro" id="IPR000089">
    <property type="entry name" value="Biotin_lipoyl"/>
</dbReference>
<evidence type="ECO:0000259" key="1">
    <source>
        <dbReference type="PROSITE" id="PS50968"/>
    </source>
</evidence>
<dbReference type="PANTHER" id="PTHR23151">
    <property type="entry name" value="DIHYDROLIPOAMIDE ACETYL/SUCCINYL-TRANSFERASE-RELATED"/>
    <property type="match status" value="1"/>
</dbReference>
<name>A0A923NB25_9FIRM</name>
<protein>
    <submittedName>
        <fullName evidence="2">Biotin/lipoyl-binding protein</fullName>
    </submittedName>
</protein>
<dbReference type="RefSeq" id="WP_249286931.1">
    <property type="nucleotide sequence ID" value="NZ_JACRWC010000072.1"/>
</dbReference>
<organism evidence="2 3">
    <name type="scientific">Lentihominibacter faecis</name>
    <dbReference type="NCBI Taxonomy" id="2764712"/>
    <lineage>
        <taxon>Bacteria</taxon>
        <taxon>Bacillati</taxon>
        <taxon>Bacillota</taxon>
        <taxon>Clostridia</taxon>
        <taxon>Peptostreptococcales</taxon>
        <taxon>Anaerovoracaceae</taxon>
        <taxon>Lentihominibacter</taxon>
    </lineage>
</organism>
<reference evidence="2" key="1">
    <citation type="submission" date="2020-08" db="EMBL/GenBank/DDBJ databases">
        <authorList>
            <person name="Liu C."/>
            <person name="Sun Q."/>
        </authorList>
    </citation>
    <scope>NUCLEOTIDE SEQUENCE</scope>
    <source>
        <strain evidence="2">BX16</strain>
    </source>
</reference>
<dbReference type="InterPro" id="IPR011053">
    <property type="entry name" value="Single_hybrid_motif"/>
</dbReference>
<dbReference type="Proteomes" id="UP000644115">
    <property type="component" value="Unassembled WGS sequence"/>
</dbReference>
<dbReference type="GO" id="GO:0045254">
    <property type="term" value="C:pyruvate dehydrogenase complex"/>
    <property type="evidence" value="ECO:0007669"/>
    <property type="project" value="InterPro"/>
</dbReference>
<dbReference type="PROSITE" id="PS50968">
    <property type="entry name" value="BIOTINYL_LIPOYL"/>
    <property type="match status" value="1"/>
</dbReference>
<dbReference type="Pfam" id="PF00364">
    <property type="entry name" value="Biotin_lipoyl"/>
    <property type="match status" value="1"/>
</dbReference>
<evidence type="ECO:0000313" key="2">
    <source>
        <dbReference type="EMBL" id="MBC5999503.1"/>
    </source>
</evidence>
<dbReference type="PANTHER" id="PTHR23151:SF90">
    <property type="entry name" value="DIHYDROLIPOYLLYSINE-RESIDUE ACETYLTRANSFERASE COMPONENT OF PYRUVATE DEHYDROGENASE COMPLEX, MITOCHONDRIAL-RELATED"/>
    <property type="match status" value="1"/>
</dbReference>
<sequence length="88" mass="9599">MATLIKMPKMGATMTEGTLTNWIVKEGDTVEEGDAIFEVETDKLSNEIESYEDGTILKILVEEGSTVPCQTPVAVIGEEGEDYSDLLK</sequence>
<gene>
    <name evidence="2" type="ORF">H8876_05770</name>
</gene>
<evidence type="ECO:0000313" key="3">
    <source>
        <dbReference type="Proteomes" id="UP000644115"/>
    </source>
</evidence>
<accession>A0A923NB25</accession>
<keyword evidence="3" id="KW-1185">Reference proteome</keyword>
<dbReference type="AlphaFoldDB" id="A0A923NB25"/>
<dbReference type="GO" id="GO:0006086">
    <property type="term" value="P:pyruvate decarboxylation to acetyl-CoA"/>
    <property type="evidence" value="ECO:0007669"/>
    <property type="project" value="InterPro"/>
</dbReference>
<comment type="caution">
    <text evidence="2">The sequence shown here is derived from an EMBL/GenBank/DDBJ whole genome shotgun (WGS) entry which is preliminary data.</text>
</comment>
<dbReference type="Gene3D" id="2.40.50.100">
    <property type="match status" value="1"/>
</dbReference>